<dbReference type="InterPro" id="IPR050645">
    <property type="entry name" value="Histidine_acid_phosphatase"/>
</dbReference>
<proteinExistence type="inferred from homology"/>
<name>A0A967EV72_9PROT</name>
<evidence type="ECO:0000313" key="8">
    <source>
        <dbReference type="Proteomes" id="UP000761264"/>
    </source>
</evidence>
<dbReference type="CDD" id="cd07061">
    <property type="entry name" value="HP_HAP_like"/>
    <property type="match status" value="1"/>
</dbReference>
<dbReference type="PANTHER" id="PTHR11567:SF211">
    <property type="entry name" value="PROSTATIC ACID PHOSPHATASE"/>
    <property type="match status" value="1"/>
</dbReference>
<comment type="similarity">
    <text evidence="1">Belongs to the histidine acid phosphatase family.</text>
</comment>
<dbReference type="GO" id="GO:0016791">
    <property type="term" value="F:phosphatase activity"/>
    <property type="evidence" value="ECO:0007669"/>
    <property type="project" value="TreeGrafter"/>
</dbReference>
<evidence type="ECO:0000313" key="7">
    <source>
        <dbReference type="EMBL" id="NIA68087.1"/>
    </source>
</evidence>
<evidence type="ECO:0000256" key="3">
    <source>
        <dbReference type="ARBA" id="ARBA00022801"/>
    </source>
</evidence>
<evidence type="ECO:0000256" key="4">
    <source>
        <dbReference type="ARBA" id="ARBA00023157"/>
    </source>
</evidence>
<dbReference type="InterPro" id="IPR000560">
    <property type="entry name" value="His_Pase_clade-2"/>
</dbReference>
<protein>
    <submittedName>
        <fullName evidence="7">Histidine-type phosphatase</fullName>
    </submittedName>
</protein>
<sequence length="410" mass="45246">MSNWRRSLNEISRRLLLVAGAAALVLAGQMGAAQAQTDPAQTDKETLRAVSLLYRHGVISPKYAPPKNATEWPMGFSQLTAVGMRGMYDQGARLRKRYIEDLGLLSERYHRDEVYVRASNTDRALQSAQMMMLGMYPLGMGPDPSTYDPGLEAAPGADLAFTPVPIHAVGLENDAVMRPWTGTASCTRYRDFVKRLANTDLYETQGRKHEDFLRRVSAVMGVNEGKKAGTVLYLINEVYEPLSANQQHSLPLPDGISAEDMEQMSALADWNYHHQFLGRSVGRLTGGSFVAEVLKNFTRVRNGHPDARRLYLYSGHQRTMLGVDAALGIETARTSGPLFKGRVPPLASHYAFELHEVSKGDYAVRLKFVTDDGEQTIQVPGCSSGMCSLKTFASSVSDAIPRNWRQECGG</sequence>
<dbReference type="AlphaFoldDB" id="A0A967EV72"/>
<reference evidence="7" key="1">
    <citation type="submission" date="2020-03" db="EMBL/GenBank/DDBJ databases">
        <title>Genome of Pelagibius litoralis DSM 21314T.</title>
        <authorList>
            <person name="Wang G."/>
        </authorList>
    </citation>
    <scope>NUCLEOTIDE SEQUENCE</scope>
    <source>
        <strain evidence="7">DSM 21314</strain>
    </source>
</reference>
<dbReference type="PROSITE" id="PS51318">
    <property type="entry name" value="TAT"/>
    <property type="match status" value="1"/>
</dbReference>
<keyword evidence="3" id="KW-0378">Hydrolase</keyword>
<dbReference type="PANTHER" id="PTHR11567">
    <property type="entry name" value="ACID PHOSPHATASE-RELATED"/>
    <property type="match status" value="1"/>
</dbReference>
<feature type="chain" id="PRO_5037239815" evidence="6">
    <location>
        <begin position="36"/>
        <end position="410"/>
    </location>
</feature>
<keyword evidence="8" id="KW-1185">Reference proteome</keyword>
<feature type="signal peptide" evidence="6">
    <location>
        <begin position="1"/>
        <end position="35"/>
    </location>
</feature>
<dbReference type="InterPro" id="IPR029033">
    <property type="entry name" value="His_PPase_superfam"/>
</dbReference>
<accession>A0A967EV72</accession>
<dbReference type="SUPFAM" id="SSF53254">
    <property type="entry name" value="Phosphoglycerate mutase-like"/>
    <property type="match status" value="1"/>
</dbReference>
<keyword evidence="4" id="KW-1015">Disulfide bond</keyword>
<evidence type="ECO:0000256" key="1">
    <source>
        <dbReference type="ARBA" id="ARBA00005375"/>
    </source>
</evidence>
<organism evidence="7 8">
    <name type="scientific">Pelagibius litoralis</name>
    <dbReference type="NCBI Taxonomy" id="374515"/>
    <lineage>
        <taxon>Bacteria</taxon>
        <taxon>Pseudomonadati</taxon>
        <taxon>Pseudomonadota</taxon>
        <taxon>Alphaproteobacteria</taxon>
        <taxon>Rhodospirillales</taxon>
        <taxon>Rhodovibrionaceae</taxon>
        <taxon>Pelagibius</taxon>
    </lineage>
</organism>
<comment type="caution">
    <text evidence="7">The sequence shown here is derived from an EMBL/GenBank/DDBJ whole genome shotgun (WGS) entry which is preliminary data.</text>
</comment>
<dbReference type="Proteomes" id="UP000761264">
    <property type="component" value="Unassembled WGS sequence"/>
</dbReference>
<evidence type="ECO:0000256" key="2">
    <source>
        <dbReference type="ARBA" id="ARBA00022729"/>
    </source>
</evidence>
<dbReference type="RefSeq" id="WP_167222281.1">
    <property type="nucleotide sequence ID" value="NZ_JAAQPH010000003.1"/>
</dbReference>
<dbReference type="Gene3D" id="3.40.50.1240">
    <property type="entry name" value="Phosphoglycerate mutase-like"/>
    <property type="match status" value="1"/>
</dbReference>
<gene>
    <name evidence="7" type="ORF">HBA54_05740</name>
</gene>
<dbReference type="InterPro" id="IPR006311">
    <property type="entry name" value="TAT_signal"/>
</dbReference>
<dbReference type="Pfam" id="PF00328">
    <property type="entry name" value="His_Phos_2"/>
    <property type="match status" value="1"/>
</dbReference>
<keyword evidence="5" id="KW-0325">Glycoprotein</keyword>
<evidence type="ECO:0000256" key="6">
    <source>
        <dbReference type="SAM" id="SignalP"/>
    </source>
</evidence>
<keyword evidence="2 6" id="KW-0732">Signal</keyword>
<dbReference type="EMBL" id="JAAQPH010000003">
    <property type="protein sequence ID" value="NIA68087.1"/>
    <property type="molecule type" value="Genomic_DNA"/>
</dbReference>
<evidence type="ECO:0000256" key="5">
    <source>
        <dbReference type="ARBA" id="ARBA00023180"/>
    </source>
</evidence>